<dbReference type="Proteomes" id="UP000034166">
    <property type="component" value="Unassembled WGS sequence"/>
</dbReference>
<protein>
    <submittedName>
        <fullName evidence="1">Uncharacterized protein</fullName>
    </submittedName>
</protein>
<reference evidence="1 2" key="1">
    <citation type="submission" date="2015-04" db="EMBL/GenBank/DDBJ databases">
        <title>Taxonomic description and genome sequence of Bacillus campisalis sp. nov., a novel member of the genus Bacillus isolated from solar saltern.</title>
        <authorList>
            <person name="Mathan Kumar R."/>
            <person name="Kaur G."/>
            <person name="Kumar A."/>
            <person name="Singh N.K."/>
            <person name="Kaur N."/>
            <person name="Kumar N."/>
            <person name="Mayilraj S."/>
        </authorList>
    </citation>
    <scope>NUCLEOTIDE SEQUENCE [LARGE SCALE GENOMIC DNA]</scope>
    <source>
        <strain evidence="1 2">SA2-6</strain>
    </source>
</reference>
<dbReference type="EMBL" id="LAYY01000100">
    <property type="protein sequence ID" value="KKK33615.1"/>
    <property type="molecule type" value="Genomic_DNA"/>
</dbReference>
<dbReference type="RefSeq" id="WP_046526103.1">
    <property type="nucleotide sequence ID" value="NZ_LAYY01000100.1"/>
</dbReference>
<name>A0A0M2SLX9_9BACI</name>
<accession>A0A0M2SLX9</accession>
<evidence type="ECO:0000313" key="1">
    <source>
        <dbReference type="EMBL" id="KKK33615.1"/>
    </source>
</evidence>
<evidence type="ECO:0000313" key="2">
    <source>
        <dbReference type="Proteomes" id="UP000034166"/>
    </source>
</evidence>
<sequence length="163" mass="18950">MAGVKSVTIDGESIYLFNSALYVFESSKGCSLELDMIVSEVVLRRYKDNESHIIEIELEDNRVISSFMFLKIVPGRLPHLNLFCDLEDPDEYPGLLKVHENDLEFPDIEQGITLEEIRKVEMPNEKVTLKLTLPIDQVEWLKEQKTKELNALFREWLGEHLKK</sequence>
<comment type="caution">
    <text evidence="1">The sequence shown here is derived from an EMBL/GenBank/DDBJ whole genome shotgun (WGS) entry which is preliminary data.</text>
</comment>
<keyword evidence="2" id="KW-1185">Reference proteome</keyword>
<proteinExistence type="predicted"/>
<dbReference type="OrthoDB" id="2862832at2"/>
<organism evidence="1 2">
    <name type="scientific">Mesobacillus campisalis</name>
    <dbReference type="NCBI Taxonomy" id="1408103"/>
    <lineage>
        <taxon>Bacteria</taxon>
        <taxon>Bacillati</taxon>
        <taxon>Bacillota</taxon>
        <taxon>Bacilli</taxon>
        <taxon>Bacillales</taxon>
        <taxon>Bacillaceae</taxon>
        <taxon>Mesobacillus</taxon>
    </lineage>
</organism>
<dbReference type="PATRIC" id="fig|1408103.3.peg.5104"/>
<dbReference type="AlphaFoldDB" id="A0A0M2SLX9"/>
<gene>
    <name evidence="1" type="ORF">WQ57_23670</name>
</gene>